<keyword evidence="2" id="KW-1133">Transmembrane helix</keyword>
<sequence>MSLTGTPFLLTTVALVVVALVLPLALWGRIGGPKPLRHAARLLMLLFAQVTAIAMVFVIVNNANGLFDNWDDLLGTGDHVRAAADLGPDGTGGKKLDEEPKHPQKFTPASDKRMGPGVQETQFKGHISGVEGEVYVWLPPQYDDPAYKDKKFPVVEVLPGFPGSAKAWFGTLEVNTQLKPMMEKGEVEPFIIVAPRTTLLGDTDTGCANIPGKVNADTWLSVDVRKMVTDTFRAQEKADGWAVAGYSAGAHCAAKLAVAHPDRYRAGVSLSGYNDPIGEPSSLTAKTPGLREENNPLKMLQRAKTPPHVALFVSGAEGDGYQGGVALKQAAKPPTTVQVTKVPAGAGGHGTAVWKRQVPDVFKWLSQQIKPQS</sequence>
<dbReference type="Pfam" id="PF00756">
    <property type="entry name" value="Esterase"/>
    <property type="match status" value="1"/>
</dbReference>
<evidence type="ECO:0000256" key="2">
    <source>
        <dbReference type="SAM" id="Phobius"/>
    </source>
</evidence>
<feature type="compositionally biased region" description="Basic and acidic residues" evidence="1">
    <location>
        <begin position="92"/>
        <end position="102"/>
    </location>
</feature>
<protein>
    <submittedName>
        <fullName evidence="3">Alpha/beta hydrolase-fold protein</fullName>
    </submittedName>
</protein>
<dbReference type="Proteomes" id="UP001552479">
    <property type="component" value="Unassembled WGS sequence"/>
</dbReference>
<gene>
    <name evidence="3" type="ORF">AB0L03_16715</name>
</gene>
<keyword evidence="4" id="KW-1185">Reference proteome</keyword>
<evidence type="ECO:0000313" key="4">
    <source>
        <dbReference type="Proteomes" id="UP001552479"/>
    </source>
</evidence>
<dbReference type="InterPro" id="IPR029058">
    <property type="entry name" value="AB_hydrolase_fold"/>
</dbReference>
<dbReference type="GO" id="GO:0016787">
    <property type="term" value="F:hydrolase activity"/>
    <property type="evidence" value="ECO:0007669"/>
    <property type="project" value="UniProtKB-KW"/>
</dbReference>
<dbReference type="SUPFAM" id="SSF53474">
    <property type="entry name" value="alpha/beta-Hydrolases"/>
    <property type="match status" value="1"/>
</dbReference>
<evidence type="ECO:0000313" key="3">
    <source>
        <dbReference type="EMBL" id="MEV4924463.1"/>
    </source>
</evidence>
<dbReference type="RefSeq" id="WP_359104385.1">
    <property type="nucleotide sequence ID" value="NZ_JBEZGT010000030.1"/>
</dbReference>
<feature type="transmembrane region" description="Helical" evidence="2">
    <location>
        <begin position="6"/>
        <end position="27"/>
    </location>
</feature>
<organism evidence="3 4">
    <name type="scientific">Streptomyces roseoverticillatus</name>
    <dbReference type="NCBI Taxonomy" id="66429"/>
    <lineage>
        <taxon>Bacteria</taxon>
        <taxon>Bacillati</taxon>
        <taxon>Actinomycetota</taxon>
        <taxon>Actinomycetes</taxon>
        <taxon>Kitasatosporales</taxon>
        <taxon>Streptomycetaceae</taxon>
        <taxon>Streptomyces</taxon>
    </lineage>
</organism>
<dbReference type="InterPro" id="IPR000801">
    <property type="entry name" value="Esterase-like"/>
</dbReference>
<dbReference type="Gene3D" id="3.40.50.1820">
    <property type="entry name" value="alpha/beta hydrolase"/>
    <property type="match status" value="1"/>
</dbReference>
<dbReference type="EMBL" id="JBFASG010000014">
    <property type="protein sequence ID" value="MEV4924463.1"/>
    <property type="molecule type" value="Genomic_DNA"/>
</dbReference>
<keyword evidence="3" id="KW-0378">Hydrolase</keyword>
<feature type="transmembrane region" description="Helical" evidence="2">
    <location>
        <begin position="39"/>
        <end position="60"/>
    </location>
</feature>
<dbReference type="PANTHER" id="PTHR48098:SF1">
    <property type="entry name" value="DIACYLGLYCEROL ACYLTRANSFERASE_MYCOLYLTRANSFERASE AG85A"/>
    <property type="match status" value="1"/>
</dbReference>
<evidence type="ECO:0000256" key="1">
    <source>
        <dbReference type="SAM" id="MobiDB-lite"/>
    </source>
</evidence>
<proteinExistence type="predicted"/>
<dbReference type="PANTHER" id="PTHR48098">
    <property type="entry name" value="ENTEROCHELIN ESTERASE-RELATED"/>
    <property type="match status" value="1"/>
</dbReference>
<accession>A0ABV3IVP1</accession>
<comment type="caution">
    <text evidence="3">The sequence shown here is derived from an EMBL/GenBank/DDBJ whole genome shotgun (WGS) entry which is preliminary data.</text>
</comment>
<dbReference type="InterPro" id="IPR050583">
    <property type="entry name" value="Mycobacterial_A85_antigen"/>
</dbReference>
<keyword evidence="2" id="KW-0812">Transmembrane</keyword>
<feature type="region of interest" description="Disordered" evidence="1">
    <location>
        <begin position="84"/>
        <end position="118"/>
    </location>
</feature>
<reference evidence="3 4" key="1">
    <citation type="submission" date="2024-06" db="EMBL/GenBank/DDBJ databases">
        <title>The Natural Products Discovery Center: Release of the First 8490 Sequenced Strains for Exploring Actinobacteria Biosynthetic Diversity.</title>
        <authorList>
            <person name="Kalkreuter E."/>
            <person name="Kautsar S.A."/>
            <person name="Yang D."/>
            <person name="Bader C.D."/>
            <person name="Teijaro C.N."/>
            <person name="Fluegel L."/>
            <person name="Davis C.M."/>
            <person name="Simpson J.R."/>
            <person name="Lauterbach L."/>
            <person name="Steele A.D."/>
            <person name="Gui C."/>
            <person name="Meng S."/>
            <person name="Li G."/>
            <person name="Viehrig K."/>
            <person name="Ye F."/>
            <person name="Su P."/>
            <person name="Kiefer A.F."/>
            <person name="Nichols A."/>
            <person name="Cepeda A.J."/>
            <person name="Yan W."/>
            <person name="Fan B."/>
            <person name="Jiang Y."/>
            <person name="Adhikari A."/>
            <person name="Zheng C.-J."/>
            <person name="Schuster L."/>
            <person name="Cowan T.M."/>
            <person name="Smanski M.J."/>
            <person name="Chevrette M.G."/>
            <person name="De Carvalho L.P.S."/>
            <person name="Shen B."/>
        </authorList>
    </citation>
    <scope>NUCLEOTIDE SEQUENCE [LARGE SCALE GENOMIC DNA]</scope>
    <source>
        <strain evidence="3 4">NPDC053791</strain>
    </source>
</reference>
<keyword evidence="2" id="KW-0472">Membrane</keyword>
<name>A0ABV3IVP1_9ACTN</name>